<accession>A0A101HG37</accession>
<evidence type="ECO:0000256" key="2">
    <source>
        <dbReference type="ARBA" id="ARBA00022490"/>
    </source>
</evidence>
<dbReference type="InterPro" id="IPR024633">
    <property type="entry name" value="DnaA_N_dom"/>
</dbReference>
<proteinExistence type="inferred from homology"/>
<dbReference type="GO" id="GO:0005886">
    <property type="term" value="C:plasma membrane"/>
    <property type="evidence" value="ECO:0007669"/>
    <property type="project" value="TreeGrafter"/>
</dbReference>
<feature type="domain" description="AAA+ ATPase" evidence="9">
    <location>
        <begin position="188"/>
        <end position="315"/>
    </location>
</feature>
<evidence type="ECO:0000256" key="4">
    <source>
        <dbReference type="ARBA" id="ARBA00022741"/>
    </source>
</evidence>
<gene>
    <name evidence="10" type="ORF">XD93_1041</name>
</gene>
<dbReference type="Gene3D" id="3.30.300.180">
    <property type="match status" value="1"/>
</dbReference>
<dbReference type="InterPro" id="IPR038454">
    <property type="entry name" value="DnaA_N_sf"/>
</dbReference>
<dbReference type="AlphaFoldDB" id="A0A101HG37"/>
<evidence type="ECO:0000256" key="3">
    <source>
        <dbReference type="ARBA" id="ARBA00022705"/>
    </source>
</evidence>
<evidence type="ECO:0000256" key="5">
    <source>
        <dbReference type="ARBA" id="ARBA00022840"/>
    </source>
</evidence>
<sequence length="319" mass="36685">MNKVDIENYKDTLPKPDLSNNSVSTDNSIDPDDTWKAVKEVMRLKIDNREFKTWFNDVYIENISNGVVEFSCANDVQKDAIVRDYLQTLKESIEKTTGINMMLNFTIRSEQSNRKKGNKYEYYTASGEESDSSKTLFSDLDKQREEREKAISKAQLNPKYTFDNFVVGSHNRLAEAVASAVVEELGVLYNPVFFYGNTGVGKTHLMQAIGNEVIKKDAQKQVVYVSIEQFLNEMITSIRSKKEQAFREKYRKVDLLIIDDIQFVESYPKTQEALFHTFNTLYQSNKQIVLAADRPPREIKNLTDRLRSRFEGGMVADIG</sequence>
<dbReference type="PRINTS" id="PR00051">
    <property type="entry name" value="DNAA"/>
</dbReference>
<evidence type="ECO:0000313" key="11">
    <source>
        <dbReference type="Proteomes" id="UP000053904"/>
    </source>
</evidence>
<dbReference type="Pfam" id="PF11638">
    <property type="entry name" value="DnaA_N"/>
    <property type="match status" value="1"/>
</dbReference>
<dbReference type="InterPro" id="IPR003593">
    <property type="entry name" value="AAA+_ATPase"/>
</dbReference>
<dbReference type="EMBL" id="LGGO01000186">
    <property type="protein sequence ID" value="KUK76216.1"/>
    <property type="molecule type" value="Genomic_DNA"/>
</dbReference>
<keyword evidence="5" id="KW-0067">ATP-binding</keyword>
<dbReference type="SUPFAM" id="SSF52540">
    <property type="entry name" value="P-loop containing nucleoside triphosphate hydrolases"/>
    <property type="match status" value="1"/>
</dbReference>
<evidence type="ECO:0000256" key="1">
    <source>
        <dbReference type="ARBA" id="ARBA00006583"/>
    </source>
</evidence>
<dbReference type="GO" id="GO:0008289">
    <property type="term" value="F:lipid binding"/>
    <property type="evidence" value="ECO:0007669"/>
    <property type="project" value="UniProtKB-KW"/>
</dbReference>
<keyword evidence="3 8" id="KW-0235">DNA replication</keyword>
<keyword evidence="2" id="KW-0963">Cytoplasm</keyword>
<comment type="caution">
    <text evidence="10">The sequence shown here is derived from an EMBL/GenBank/DDBJ whole genome shotgun (WGS) entry which is preliminary data.</text>
</comment>
<dbReference type="Gene3D" id="3.40.50.300">
    <property type="entry name" value="P-loop containing nucleotide triphosphate hydrolases"/>
    <property type="match status" value="1"/>
</dbReference>
<name>A0A101HG37_9BACT</name>
<dbReference type="InterPro" id="IPR020591">
    <property type="entry name" value="Chromosome_initiator_DnaA-like"/>
</dbReference>
<dbReference type="PANTHER" id="PTHR30050:SF2">
    <property type="entry name" value="CHROMOSOMAL REPLICATION INITIATOR PROTEIN DNAA"/>
    <property type="match status" value="1"/>
</dbReference>
<feature type="non-terminal residue" evidence="10">
    <location>
        <position position="319"/>
    </location>
</feature>
<keyword evidence="4" id="KW-0547">Nucleotide-binding</keyword>
<dbReference type="PANTHER" id="PTHR30050">
    <property type="entry name" value="CHROMOSOMAL REPLICATION INITIATOR PROTEIN DNAA"/>
    <property type="match status" value="1"/>
</dbReference>
<dbReference type="InterPro" id="IPR027417">
    <property type="entry name" value="P-loop_NTPase"/>
</dbReference>
<dbReference type="GO" id="GO:0006270">
    <property type="term" value="P:DNA replication initiation"/>
    <property type="evidence" value="ECO:0007669"/>
    <property type="project" value="TreeGrafter"/>
</dbReference>
<keyword evidence="6" id="KW-0446">Lipid-binding</keyword>
<reference evidence="11" key="1">
    <citation type="journal article" date="2015" name="MBio">
        <title>Genome-Resolved Metagenomic Analysis Reveals Roles for Candidate Phyla and Other Microbial Community Members in Biogeochemical Transformations in Oil Reservoirs.</title>
        <authorList>
            <person name="Hu P."/>
            <person name="Tom L."/>
            <person name="Singh A."/>
            <person name="Thomas B.C."/>
            <person name="Baker B.J."/>
            <person name="Piceno Y.M."/>
            <person name="Andersen G.L."/>
            <person name="Banfield J.F."/>
        </authorList>
    </citation>
    <scope>NUCLEOTIDE SEQUENCE [LARGE SCALE GENOMIC DNA]</scope>
</reference>
<dbReference type="GO" id="GO:0005524">
    <property type="term" value="F:ATP binding"/>
    <property type="evidence" value="ECO:0007669"/>
    <property type="project" value="UniProtKB-KW"/>
</dbReference>
<dbReference type="InterPro" id="IPR013317">
    <property type="entry name" value="DnaA_dom"/>
</dbReference>
<dbReference type="GO" id="GO:0003688">
    <property type="term" value="F:DNA replication origin binding"/>
    <property type="evidence" value="ECO:0007669"/>
    <property type="project" value="TreeGrafter"/>
</dbReference>
<dbReference type="Proteomes" id="UP000053904">
    <property type="component" value="Unassembled WGS sequence"/>
</dbReference>
<organism evidence="10 11">
    <name type="scientific">candidate division WS6 bacterium 34_10</name>
    <dbReference type="NCBI Taxonomy" id="1641389"/>
    <lineage>
        <taxon>Bacteria</taxon>
        <taxon>Candidatus Dojkabacteria</taxon>
    </lineage>
</organism>
<comment type="similarity">
    <text evidence="1 8">Belongs to the DnaA family.</text>
</comment>
<evidence type="ECO:0000256" key="6">
    <source>
        <dbReference type="ARBA" id="ARBA00023121"/>
    </source>
</evidence>
<dbReference type="FunFam" id="3.40.50.300:FF:000668">
    <property type="entry name" value="Chromosomal replication initiator protein DnaA"/>
    <property type="match status" value="1"/>
</dbReference>
<dbReference type="SMART" id="SM00382">
    <property type="entry name" value="AAA"/>
    <property type="match status" value="1"/>
</dbReference>
<evidence type="ECO:0000313" key="10">
    <source>
        <dbReference type="EMBL" id="KUK76216.1"/>
    </source>
</evidence>
<evidence type="ECO:0000256" key="7">
    <source>
        <dbReference type="ARBA" id="ARBA00023125"/>
    </source>
</evidence>
<evidence type="ECO:0000259" key="9">
    <source>
        <dbReference type="SMART" id="SM00382"/>
    </source>
</evidence>
<keyword evidence="7" id="KW-0238">DNA-binding</keyword>
<protein>
    <submittedName>
        <fullName evidence="10">Chromosomal replication initiator protein DnaA</fullName>
    </submittedName>
</protein>
<dbReference type="CDD" id="cd00009">
    <property type="entry name" value="AAA"/>
    <property type="match status" value="1"/>
</dbReference>
<dbReference type="Pfam" id="PF00308">
    <property type="entry name" value="Bac_DnaA"/>
    <property type="match status" value="1"/>
</dbReference>
<evidence type="ECO:0000256" key="8">
    <source>
        <dbReference type="RuleBase" id="RU004227"/>
    </source>
</evidence>